<keyword evidence="7 10" id="KW-0067">ATP-binding</keyword>
<dbReference type="InterPro" id="IPR000719">
    <property type="entry name" value="Prot_kinase_dom"/>
</dbReference>
<organism evidence="13 14">
    <name type="scientific">Paramecium tetraurelia</name>
    <dbReference type="NCBI Taxonomy" id="5888"/>
    <lineage>
        <taxon>Eukaryota</taxon>
        <taxon>Sar</taxon>
        <taxon>Alveolata</taxon>
        <taxon>Ciliophora</taxon>
        <taxon>Intramacronucleata</taxon>
        <taxon>Oligohymenophorea</taxon>
        <taxon>Peniculida</taxon>
        <taxon>Parameciidae</taxon>
        <taxon>Paramecium</taxon>
    </lineage>
</organism>
<dbReference type="Proteomes" id="UP000000600">
    <property type="component" value="Unassembled WGS sequence"/>
</dbReference>
<evidence type="ECO:0000256" key="3">
    <source>
        <dbReference type="ARBA" id="ARBA00022527"/>
    </source>
</evidence>
<dbReference type="InterPro" id="IPR017441">
    <property type="entry name" value="Protein_kinase_ATP_BS"/>
</dbReference>
<evidence type="ECO:0000256" key="5">
    <source>
        <dbReference type="ARBA" id="ARBA00022741"/>
    </source>
</evidence>
<dbReference type="PROSITE" id="PS00108">
    <property type="entry name" value="PROTEIN_KINASE_ST"/>
    <property type="match status" value="1"/>
</dbReference>
<dbReference type="PROSITE" id="PS50011">
    <property type="entry name" value="PROTEIN_KINASE_DOM"/>
    <property type="match status" value="1"/>
</dbReference>
<dbReference type="InParanoid" id="A0E7U8"/>
<comment type="catalytic activity">
    <reaction evidence="8">
        <text>L-threonyl-[protein] + ATP = O-phospho-L-threonyl-[protein] + ADP + H(+)</text>
        <dbReference type="Rhea" id="RHEA:46608"/>
        <dbReference type="Rhea" id="RHEA-COMP:11060"/>
        <dbReference type="Rhea" id="RHEA-COMP:11605"/>
        <dbReference type="ChEBI" id="CHEBI:15378"/>
        <dbReference type="ChEBI" id="CHEBI:30013"/>
        <dbReference type="ChEBI" id="CHEBI:30616"/>
        <dbReference type="ChEBI" id="CHEBI:61977"/>
        <dbReference type="ChEBI" id="CHEBI:456216"/>
        <dbReference type="EC" id="2.7.11.1"/>
    </reaction>
</comment>
<gene>
    <name evidence="13" type="ORF">GSPATT00024093001</name>
</gene>
<dbReference type="InterPro" id="IPR008271">
    <property type="entry name" value="Ser/Thr_kinase_AS"/>
</dbReference>
<proteinExistence type="inferred from homology"/>
<feature type="binding site" evidence="10">
    <location>
        <position position="69"/>
    </location>
    <ligand>
        <name>ATP</name>
        <dbReference type="ChEBI" id="CHEBI:30616"/>
    </ligand>
</feature>
<dbReference type="FunFam" id="3.30.200.20:FF:000097">
    <property type="entry name" value="Probable serine/threonine-protein kinase nek1"/>
    <property type="match status" value="1"/>
</dbReference>
<evidence type="ECO:0000256" key="7">
    <source>
        <dbReference type="ARBA" id="ARBA00022840"/>
    </source>
</evidence>
<dbReference type="RefSeq" id="XP_001458762.1">
    <property type="nucleotide sequence ID" value="XM_001458725.1"/>
</dbReference>
<dbReference type="EC" id="2.7.11.1" evidence="2"/>
<evidence type="ECO:0000256" key="9">
    <source>
        <dbReference type="ARBA" id="ARBA00048679"/>
    </source>
</evidence>
<evidence type="ECO:0000256" key="4">
    <source>
        <dbReference type="ARBA" id="ARBA00022679"/>
    </source>
</evidence>
<evidence type="ECO:0000256" key="1">
    <source>
        <dbReference type="ARBA" id="ARBA00010886"/>
    </source>
</evidence>
<evidence type="ECO:0000256" key="11">
    <source>
        <dbReference type="RuleBase" id="RU000304"/>
    </source>
</evidence>
<reference evidence="13 14" key="1">
    <citation type="journal article" date="2006" name="Nature">
        <title>Global trends of whole-genome duplications revealed by the ciliate Paramecium tetraurelia.</title>
        <authorList>
            <consortium name="Genoscope"/>
            <person name="Aury J.-M."/>
            <person name="Jaillon O."/>
            <person name="Duret L."/>
            <person name="Noel B."/>
            <person name="Jubin C."/>
            <person name="Porcel B.M."/>
            <person name="Segurens B."/>
            <person name="Daubin V."/>
            <person name="Anthouard V."/>
            <person name="Aiach N."/>
            <person name="Arnaiz O."/>
            <person name="Billaut A."/>
            <person name="Beisson J."/>
            <person name="Blanc I."/>
            <person name="Bouhouche K."/>
            <person name="Camara F."/>
            <person name="Duharcourt S."/>
            <person name="Guigo R."/>
            <person name="Gogendeau D."/>
            <person name="Katinka M."/>
            <person name="Keller A.-M."/>
            <person name="Kissmehl R."/>
            <person name="Klotz C."/>
            <person name="Koll F."/>
            <person name="Le Moue A."/>
            <person name="Lepere C."/>
            <person name="Malinsky S."/>
            <person name="Nowacki M."/>
            <person name="Nowak J.K."/>
            <person name="Plattner H."/>
            <person name="Poulain J."/>
            <person name="Ruiz F."/>
            <person name="Serrano V."/>
            <person name="Zagulski M."/>
            <person name="Dessen P."/>
            <person name="Betermier M."/>
            <person name="Weissenbach J."/>
            <person name="Scarpelli C."/>
            <person name="Schachter V."/>
            <person name="Sperling L."/>
            <person name="Meyer E."/>
            <person name="Cohen J."/>
            <person name="Wincker P."/>
        </authorList>
    </citation>
    <scope>NUCLEOTIDE SEQUENCE [LARGE SCALE GENOMIC DNA]</scope>
    <source>
        <strain evidence="13 14">Stock d4-2</strain>
    </source>
</reference>
<dbReference type="CDD" id="cd08215">
    <property type="entry name" value="STKc_Nek"/>
    <property type="match status" value="1"/>
</dbReference>
<keyword evidence="5 10" id="KW-0547">Nucleotide-binding</keyword>
<dbReference type="STRING" id="5888.A0E7U8"/>
<dbReference type="Gene3D" id="3.30.200.20">
    <property type="entry name" value="Phosphorylase Kinase, domain 1"/>
    <property type="match status" value="1"/>
</dbReference>
<dbReference type="OrthoDB" id="248923at2759"/>
<dbReference type="PIRSF" id="PIRSF000654">
    <property type="entry name" value="Integrin-linked_kinase"/>
    <property type="match status" value="1"/>
</dbReference>
<dbReference type="HOGENOM" id="CLU_000288_63_23_1"/>
<keyword evidence="6" id="KW-0418">Kinase</keyword>
<evidence type="ECO:0000256" key="6">
    <source>
        <dbReference type="ARBA" id="ARBA00022777"/>
    </source>
</evidence>
<dbReference type="PANTHER" id="PTHR44899:SF3">
    <property type="entry name" value="SERINE_THREONINE-PROTEIN KINASE NEK1"/>
    <property type="match status" value="1"/>
</dbReference>
<dbReference type="GO" id="GO:0004674">
    <property type="term" value="F:protein serine/threonine kinase activity"/>
    <property type="evidence" value="ECO:0007669"/>
    <property type="project" value="UniProtKB-KW"/>
</dbReference>
<dbReference type="SMART" id="SM00220">
    <property type="entry name" value="S_TKc"/>
    <property type="match status" value="1"/>
</dbReference>
<dbReference type="PROSITE" id="PS00107">
    <property type="entry name" value="PROTEIN_KINASE_ATP"/>
    <property type="match status" value="1"/>
</dbReference>
<dbReference type="InterPro" id="IPR011009">
    <property type="entry name" value="Kinase-like_dom_sf"/>
</dbReference>
<sequence length="315" mass="36401">MKQRPTTAKVPKTIDQREIQQLHDLDSRQYQLIGSNLSQFTILNELGKGSYGVVYKVKSSMDGNIYVLKKINLTHLKPKHQAEALKEAQLLRKLKHPNVITYYMSFIEQDNLCIIMEYAEGGDLQKLLKDYKERRKFMQEETIWEMSRELSSALQHLHENNIIHRDIKTLNVFLTKDKHVKLGDLGVSKIFNSDTALQGTRVGTPLYLSPELVQHQPYDYKVDIWALGCVVFYMAALEPPFQGENLIALGYSIVNRAPKALPPQYSTRLSQFIWKLLEKIPALRPSISEVNTIYFQQRSQPQRISQQILLITQTT</sequence>
<evidence type="ECO:0000256" key="2">
    <source>
        <dbReference type="ARBA" id="ARBA00012513"/>
    </source>
</evidence>
<dbReference type="SUPFAM" id="SSF56112">
    <property type="entry name" value="Protein kinase-like (PK-like)"/>
    <property type="match status" value="1"/>
</dbReference>
<dbReference type="EMBL" id="CT868662">
    <property type="protein sequence ID" value="CAK91365.1"/>
    <property type="molecule type" value="Genomic_DNA"/>
</dbReference>
<dbReference type="OMA" id="ECTWVEL"/>
<dbReference type="KEGG" id="ptm:GSPATT00024093001"/>
<feature type="domain" description="Protein kinase" evidence="12">
    <location>
        <begin position="40"/>
        <end position="295"/>
    </location>
</feature>
<keyword evidence="4" id="KW-0808">Transferase</keyword>
<comment type="catalytic activity">
    <reaction evidence="9">
        <text>L-seryl-[protein] + ATP = O-phospho-L-seryl-[protein] + ADP + H(+)</text>
        <dbReference type="Rhea" id="RHEA:17989"/>
        <dbReference type="Rhea" id="RHEA-COMP:9863"/>
        <dbReference type="Rhea" id="RHEA-COMP:11604"/>
        <dbReference type="ChEBI" id="CHEBI:15378"/>
        <dbReference type="ChEBI" id="CHEBI:29999"/>
        <dbReference type="ChEBI" id="CHEBI:30616"/>
        <dbReference type="ChEBI" id="CHEBI:83421"/>
        <dbReference type="ChEBI" id="CHEBI:456216"/>
        <dbReference type="EC" id="2.7.11.1"/>
    </reaction>
</comment>
<dbReference type="GO" id="GO:0005524">
    <property type="term" value="F:ATP binding"/>
    <property type="evidence" value="ECO:0007669"/>
    <property type="project" value="UniProtKB-UniRule"/>
</dbReference>
<dbReference type="Pfam" id="PF00069">
    <property type="entry name" value="Pkinase"/>
    <property type="match status" value="1"/>
</dbReference>
<evidence type="ECO:0000256" key="10">
    <source>
        <dbReference type="PROSITE-ProRule" id="PRU10141"/>
    </source>
</evidence>
<evidence type="ECO:0000313" key="13">
    <source>
        <dbReference type="EMBL" id="CAK91365.1"/>
    </source>
</evidence>
<name>A0E7U8_PARTE</name>
<dbReference type="PANTHER" id="PTHR44899">
    <property type="entry name" value="CAMK FAMILY PROTEIN KINASE"/>
    <property type="match status" value="1"/>
</dbReference>
<dbReference type="GeneID" id="5044547"/>
<dbReference type="Gene3D" id="1.10.510.10">
    <property type="entry name" value="Transferase(Phosphotransferase) domain 1"/>
    <property type="match status" value="1"/>
</dbReference>
<dbReference type="AlphaFoldDB" id="A0E7U8"/>
<protein>
    <recommendedName>
        <fullName evidence="2">non-specific serine/threonine protein kinase</fullName>
        <ecNumber evidence="2">2.7.11.1</ecNumber>
    </recommendedName>
</protein>
<evidence type="ECO:0000256" key="8">
    <source>
        <dbReference type="ARBA" id="ARBA00047899"/>
    </source>
</evidence>
<comment type="similarity">
    <text evidence="1">Belongs to the protein kinase superfamily. NEK Ser/Thr protein kinase family. NIMA subfamily.</text>
</comment>
<evidence type="ECO:0000313" key="14">
    <source>
        <dbReference type="Proteomes" id="UP000000600"/>
    </source>
</evidence>
<keyword evidence="14" id="KW-1185">Reference proteome</keyword>
<dbReference type="eggNOG" id="KOG0589">
    <property type="taxonomic scope" value="Eukaryota"/>
</dbReference>
<dbReference type="InterPro" id="IPR051131">
    <property type="entry name" value="NEK_Ser/Thr_kinase_NIMA"/>
</dbReference>
<evidence type="ECO:0000259" key="12">
    <source>
        <dbReference type="PROSITE" id="PS50011"/>
    </source>
</evidence>
<accession>A0E7U8</accession>
<keyword evidence="3 11" id="KW-0723">Serine/threonine-protein kinase</keyword>